<reference evidence="2 3" key="1">
    <citation type="submission" date="2018-06" db="EMBL/GenBank/DDBJ databases">
        <authorList>
            <consortium name="Pathogen Informatics"/>
            <person name="Doyle S."/>
        </authorList>
    </citation>
    <scope>NUCLEOTIDE SEQUENCE [LARGE SCALE GENOMIC DNA]</scope>
    <source>
        <strain evidence="2 3">NCTC11842</strain>
    </source>
</reference>
<dbReference type="Proteomes" id="UP000250443">
    <property type="component" value="Unassembled WGS sequence"/>
</dbReference>
<evidence type="ECO:0000313" key="3">
    <source>
        <dbReference type="Proteomes" id="UP000250443"/>
    </source>
</evidence>
<evidence type="ECO:0000313" key="1">
    <source>
        <dbReference type="EMBL" id="MBH3441740.1"/>
    </source>
</evidence>
<proteinExistence type="predicted"/>
<dbReference type="AlphaFoldDB" id="A0A2X2C354"/>
<evidence type="ECO:0000313" key="4">
    <source>
        <dbReference type="Proteomes" id="UP000638986"/>
    </source>
</evidence>
<dbReference type="EMBL" id="JADTXM010000027">
    <property type="protein sequence ID" value="MBH3441740.1"/>
    <property type="molecule type" value="Genomic_DNA"/>
</dbReference>
<dbReference type="Proteomes" id="UP000638986">
    <property type="component" value="Unassembled WGS sequence"/>
</dbReference>
<name>A0A2X2C354_PSELU</name>
<evidence type="ECO:0000313" key="2">
    <source>
        <dbReference type="EMBL" id="SPY99926.1"/>
    </source>
</evidence>
<organism evidence="2 3">
    <name type="scientific">Pseudomonas luteola</name>
    <dbReference type="NCBI Taxonomy" id="47886"/>
    <lineage>
        <taxon>Bacteria</taxon>
        <taxon>Pseudomonadati</taxon>
        <taxon>Pseudomonadota</taxon>
        <taxon>Gammaproteobacteria</taxon>
        <taxon>Pseudomonadales</taxon>
        <taxon>Pseudomonadaceae</taxon>
        <taxon>Pseudomonas</taxon>
    </lineage>
</organism>
<dbReference type="EMBL" id="UAUF01000002">
    <property type="protein sequence ID" value="SPY99926.1"/>
    <property type="molecule type" value="Genomic_DNA"/>
</dbReference>
<accession>A0A2X2C354</accession>
<dbReference type="RefSeq" id="WP_112297426.1">
    <property type="nucleotide sequence ID" value="NZ_JAAMQY010000010.1"/>
</dbReference>
<protein>
    <submittedName>
        <fullName evidence="2">Uncharacterized protein</fullName>
    </submittedName>
</protein>
<reference evidence="1 4" key="2">
    <citation type="submission" date="2020-11" db="EMBL/GenBank/DDBJ databases">
        <title>Enhanced detection system for hospital associated transmission using whole genome sequencing surveillance.</title>
        <authorList>
            <person name="Harrison L.H."/>
            <person name="Van Tyne D."/>
            <person name="Marsh J.W."/>
            <person name="Griffith M.P."/>
            <person name="Snyder D.J."/>
            <person name="Cooper V.S."/>
            <person name="Mustapha M."/>
        </authorList>
    </citation>
    <scope>NUCLEOTIDE SEQUENCE [LARGE SCALE GENOMIC DNA]</scope>
    <source>
        <strain evidence="1 4">PSB00013</strain>
    </source>
</reference>
<gene>
    <name evidence="1" type="ORF">I5Q09_23975</name>
    <name evidence="2" type="ORF">NCTC11842_00071</name>
</gene>
<sequence length="60" mass="6714">MLNDFHQANLQSLVTQAKKAHRDYLYFLDGGDYMAADGALCLRNEALDEARRLKATALGK</sequence>